<feature type="binding site" evidence="5">
    <location>
        <position position="44"/>
    </location>
    <ligand>
        <name>ATP</name>
        <dbReference type="ChEBI" id="CHEBI:30616"/>
    </ligand>
</feature>
<accession>A0A835LJK0</accession>
<dbReference type="PANTHER" id="PTHR48011:SF7">
    <property type="entry name" value="F10K1.14 PROTEIN"/>
    <property type="match status" value="1"/>
</dbReference>
<dbReference type="InterPro" id="IPR008271">
    <property type="entry name" value="Ser/Thr_kinase_AS"/>
</dbReference>
<proteinExistence type="inferred from homology"/>
<comment type="similarity">
    <text evidence="6">Belongs to the protein kinase superfamily.</text>
</comment>
<dbReference type="SUPFAM" id="SSF56112">
    <property type="entry name" value="Protein kinase-like (PK-like)"/>
    <property type="match status" value="1"/>
</dbReference>
<name>A0A835LJK0_9MAGN</name>
<feature type="domain" description="Protein kinase" evidence="7">
    <location>
        <begin position="15"/>
        <end position="268"/>
    </location>
</feature>
<dbReference type="PROSITE" id="PS00108">
    <property type="entry name" value="PROTEIN_KINASE_ST"/>
    <property type="match status" value="1"/>
</dbReference>
<dbReference type="PROSITE" id="PS00107">
    <property type="entry name" value="PROTEIN_KINASE_ATP"/>
    <property type="match status" value="1"/>
</dbReference>
<evidence type="ECO:0000256" key="5">
    <source>
        <dbReference type="PROSITE-ProRule" id="PRU10141"/>
    </source>
</evidence>
<dbReference type="SMART" id="SM00220">
    <property type="entry name" value="S_TKc"/>
    <property type="match status" value="1"/>
</dbReference>
<dbReference type="InterPro" id="IPR017441">
    <property type="entry name" value="Protein_kinase_ATP_BS"/>
</dbReference>
<dbReference type="Pfam" id="PF00069">
    <property type="entry name" value="Pkinase"/>
    <property type="match status" value="1"/>
</dbReference>
<keyword evidence="3" id="KW-0418">Kinase</keyword>
<protein>
    <recommendedName>
        <fullName evidence="7">Protein kinase domain-containing protein</fullName>
    </recommendedName>
</protein>
<dbReference type="Proteomes" id="UP000631114">
    <property type="component" value="Unassembled WGS sequence"/>
</dbReference>
<dbReference type="InterPro" id="IPR011009">
    <property type="entry name" value="Kinase-like_dom_sf"/>
</dbReference>
<dbReference type="OrthoDB" id="275301at2759"/>
<evidence type="ECO:0000256" key="6">
    <source>
        <dbReference type="RuleBase" id="RU000304"/>
    </source>
</evidence>
<sequence>MEQRQNNNSSSSCSWVRRDCIGKGSFGKVHVAVNRSNNQVFAVKSVNTKTALSSHIEALENEIQILQSLSSPYVIGYLGNDFTHESRTEVCRNLHMEFMFNGTVSDSVHLNEKIVRSYTRCIVSALNYIHLKGIVHCDVKGKNVLVTSKLGVCKLADFGSAQKVEEQGKEIKAQGTPLWMAPEVIRQEKQGPESDIWSLGCTVIEMITGKSAWKDCESSIVLKIGFSDEVPEFPAQLSDYGRDFLDKCLRREPSERWNCEQLLQHPFLSEDMVVESSPRSILDWASSEFCDENEEEDEEEYRISSSSDDVISSAKGRINELASGRGVIWESDGWEVIRSCSVSNRGGEAETSGEIRIGTNLEYSNIITVSEEKEGINLGFMSVKVENEKLKEYLDSGCSWASSSGCYCCGCKAGEAAEKLKISMVSRLGMES</sequence>
<evidence type="ECO:0000256" key="4">
    <source>
        <dbReference type="ARBA" id="ARBA00022840"/>
    </source>
</evidence>
<keyword evidence="1" id="KW-0808">Transferase</keyword>
<dbReference type="GO" id="GO:0005524">
    <property type="term" value="F:ATP binding"/>
    <property type="evidence" value="ECO:0007669"/>
    <property type="project" value="UniProtKB-UniRule"/>
</dbReference>
<organism evidence="8 9">
    <name type="scientific">Coptis chinensis</name>
    <dbReference type="NCBI Taxonomy" id="261450"/>
    <lineage>
        <taxon>Eukaryota</taxon>
        <taxon>Viridiplantae</taxon>
        <taxon>Streptophyta</taxon>
        <taxon>Embryophyta</taxon>
        <taxon>Tracheophyta</taxon>
        <taxon>Spermatophyta</taxon>
        <taxon>Magnoliopsida</taxon>
        <taxon>Ranunculales</taxon>
        <taxon>Ranunculaceae</taxon>
        <taxon>Coptidoideae</taxon>
        <taxon>Coptis</taxon>
    </lineage>
</organism>
<dbReference type="GO" id="GO:0004674">
    <property type="term" value="F:protein serine/threonine kinase activity"/>
    <property type="evidence" value="ECO:0007669"/>
    <property type="project" value="UniProtKB-KW"/>
</dbReference>
<keyword evidence="4 5" id="KW-0067">ATP-binding</keyword>
<reference evidence="8 9" key="1">
    <citation type="submission" date="2020-10" db="EMBL/GenBank/DDBJ databases">
        <title>The Coptis chinensis genome and diversification of protoberbering-type alkaloids.</title>
        <authorList>
            <person name="Wang B."/>
            <person name="Shu S."/>
            <person name="Song C."/>
            <person name="Liu Y."/>
        </authorList>
    </citation>
    <scope>NUCLEOTIDE SEQUENCE [LARGE SCALE GENOMIC DNA]</scope>
    <source>
        <strain evidence="8">HL-2020</strain>
        <tissue evidence="8">Leaf</tissue>
    </source>
</reference>
<comment type="caution">
    <text evidence="8">The sequence shown here is derived from an EMBL/GenBank/DDBJ whole genome shotgun (WGS) entry which is preliminary data.</text>
</comment>
<keyword evidence="2 5" id="KW-0547">Nucleotide-binding</keyword>
<evidence type="ECO:0000256" key="1">
    <source>
        <dbReference type="ARBA" id="ARBA00022679"/>
    </source>
</evidence>
<keyword evidence="6" id="KW-0723">Serine/threonine-protein kinase</keyword>
<dbReference type="GO" id="GO:0007165">
    <property type="term" value="P:signal transduction"/>
    <property type="evidence" value="ECO:0007669"/>
    <property type="project" value="TreeGrafter"/>
</dbReference>
<dbReference type="PROSITE" id="PS50011">
    <property type="entry name" value="PROTEIN_KINASE_DOM"/>
    <property type="match status" value="1"/>
</dbReference>
<dbReference type="InterPro" id="IPR000719">
    <property type="entry name" value="Prot_kinase_dom"/>
</dbReference>
<dbReference type="FunFam" id="1.10.510.10:FF:001090">
    <property type="entry name" value="Serine threonine protein kinase putative"/>
    <property type="match status" value="1"/>
</dbReference>
<dbReference type="InterPro" id="IPR052751">
    <property type="entry name" value="Plant_MAPKKK"/>
</dbReference>
<evidence type="ECO:0000313" key="9">
    <source>
        <dbReference type="Proteomes" id="UP000631114"/>
    </source>
</evidence>
<evidence type="ECO:0000313" key="8">
    <source>
        <dbReference type="EMBL" id="KAF9597983.1"/>
    </source>
</evidence>
<dbReference type="AlphaFoldDB" id="A0A835LJK0"/>
<dbReference type="CDD" id="cd06606">
    <property type="entry name" value="STKc_MAPKKK"/>
    <property type="match status" value="1"/>
</dbReference>
<evidence type="ECO:0000256" key="3">
    <source>
        <dbReference type="ARBA" id="ARBA00022777"/>
    </source>
</evidence>
<dbReference type="PANTHER" id="PTHR48011">
    <property type="entry name" value="CCR4-NOT TRANSCRIPTIONAL COMPLEX SUBUNIT CAF120-RELATED"/>
    <property type="match status" value="1"/>
</dbReference>
<gene>
    <name evidence="8" type="ORF">IFM89_023468</name>
</gene>
<evidence type="ECO:0000259" key="7">
    <source>
        <dbReference type="PROSITE" id="PS50011"/>
    </source>
</evidence>
<dbReference type="Gene3D" id="1.10.510.10">
    <property type="entry name" value="Transferase(Phosphotransferase) domain 1"/>
    <property type="match status" value="1"/>
</dbReference>
<keyword evidence="9" id="KW-1185">Reference proteome</keyword>
<evidence type="ECO:0000256" key="2">
    <source>
        <dbReference type="ARBA" id="ARBA00022741"/>
    </source>
</evidence>
<dbReference type="EMBL" id="JADFTS010000007">
    <property type="protein sequence ID" value="KAF9597983.1"/>
    <property type="molecule type" value="Genomic_DNA"/>
</dbReference>